<dbReference type="Proteomes" id="UP000653076">
    <property type="component" value="Unassembled WGS sequence"/>
</dbReference>
<proteinExistence type="inferred from homology"/>
<evidence type="ECO:0000256" key="4">
    <source>
        <dbReference type="ARBA" id="ARBA00023239"/>
    </source>
</evidence>
<protein>
    <recommendedName>
        <fullName evidence="3 7">Deoxyribose-phosphate aldolase</fullName>
        <ecNumber evidence="3 7">4.1.2.4</ecNumber>
    </recommendedName>
</protein>
<dbReference type="CDD" id="cd00959">
    <property type="entry name" value="DeoC"/>
    <property type="match status" value="1"/>
</dbReference>
<evidence type="ECO:0000256" key="7">
    <source>
        <dbReference type="NCBIfam" id="TIGR00126"/>
    </source>
</evidence>
<dbReference type="SMART" id="SM01133">
    <property type="entry name" value="DeoC"/>
    <property type="match status" value="1"/>
</dbReference>
<dbReference type="InterPro" id="IPR013785">
    <property type="entry name" value="Aldolase_TIM"/>
</dbReference>
<name>A0ABQ4J733_9ACTN</name>
<keyword evidence="5" id="KW-0704">Schiff base</keyword>
<gene>
    <name evidence="9" type="ORF">Vqi01_10840</name>
</gene>
<evidence type="ECO:0000256" key="6">
    <source>
        <dbReference type="ARBA" id="ARBA00048791"/>
    </source>
</evidence>
<comment type="catalytic activity">
    <reaction evidence="6">
        <text>2-deoxy-D-ribose 5-phosphate = D-glyceraldehyde 3-phosphate + acetaldehyde</text>
        <dbReference type="Rhea" id="RHEA:12821"/>
        <dbReference type="ChEBI" id="CHEBI:15343"/>
        <dbReference type="ChEBI" id="CHEBI:59776"/>
        <dbReference type="ChEBI" id="CHEBI:62877"/>
        <dbReference type="EC" id="4.1.2.4"/>
    </reaction>
</comment>
<dbReference type="InterPro" id="IPR002915">
    <property type="entry name" value="DeoC/FbaB/LacD_aldolase"/>
</dbReference>
<comment type="pathway">
    <text evidence="1">Carbohydrate degradation; 2-deoxy-D-ribose 1-phosphate degradation; D-glyceraldehyde 3-phosphate and acetaldehyde from 2-deoxy-alpha-D-ribose 1-phosphate: step 2/2.</text>
</comment>
<evidence type="ECO:0000313" key="9">
    <source>
        <dbReference type="EMBL" id="GIJ25922.1"/>
    </source>
</evidence>
<dbReference type="EMBL" id="BOPC01000013">
    <property type="protein sequence ID" value="GIJ25922.1"/>
    <property type="molecule type" value="Genomic_DNA"/>
</dbReference>
<organism evidence="9 10">
    <name type="scientific">Micromonospora qiuiae</name>
    <dbReference type="NCBI Taxonomy" id="502268"/>
    <lineage>
        <taxon>Bacteria</taxon>
        <taxon>Bacillati</taxon>
        <taxon>Actinomycetota</taxon>
        <taxon>Actinomycetes</taxon>
        <taxon>Micromonosporales</taxon>
        <taxon>Micromonosporaceae</taxon>
        <taxon>Micromonospora</taxon>
    </lineage>
</organism>
<dbReference type="Gene3D" id="3.20.20.70">
    <property type="entry name" value="Aldolase class I"/>
    <property type="match status" value="1"/>
</dbReference>
<dbReference type="PANTHER" id="PTHR10889:SF3">
    <property type="entry name" value="DEOXYRIBOSE-PHOSPHATE ALDOLASE"/>
    <property type="match status" value="1"/>
</dbReference>
<dbReference type="RefSeq" id="WP_204033378.1">
    <property type="nucleotide sequence ID" value="NZ_BOPC01000013.1"/>
</dbReference>
<comment type="caution">
    <text evidence="9">The sequence shown here is derived from an EMBL/GenBank/DDBJ whole genome shotgun (WGS) entry which is preliminary data.</text>
</comment>
<keyword evidence="4" id="KW-0456">Lyase</keyword>
<dbReference type="SUPFAM" id="SSF51569">
    <property type="entry name" value="Aldolase"/>
    <property type="match status" value="2"/>
</dbReference>
<feature type="region of interest" description="Disordered" evidence="8">
    <location>
        <begin position="118"/>
        <end position="151"/>
    </location>
</feature>
<dbReference type="NCBIfam" id="TIGR00126">
    <property type="entry name" value="deoC"/>
    <property type="match status" value="1"/>
</dbReference>
<keyword evidence="10" id="KW-1185">Reference proteome</keyword>
<dbReference type="EC" id="4.1.2.4" evidence="3 7"/>
<evidence type="ECO:0000256" key="5">
    <source>
        <dbReference type="ARBA" id="ARBA00023270"/>
    </source>
</evidence>
<evidence type="ECO:0000256" key="2">
    <source>
        <dbReference type="ARBA" id="ARBA00009473"/>
    </source>
</evidence>
<dbReference type="Pfam" id="PF01791">
    <property type="entry name" value="DeoC"/>
    <property type="match status" value="1"/>
</dbReference>
<evidence type="ECO:0000256" key="3">
    <source>
        <dbReference type="ARBA" id="ARBA00012515"/>
    </source>
</evidence>
<evidence type="ECO:0000256" key="8">
    <source>
        <dbReference type="SAM" id="MobiDB-lite"/>
    </source>
</evidence>
<comment type="similarity">
    <text evidence="2">Belongs to the DeoC/FbaB aldolase family. DeoC type 2 subfamily.</text>
</comment>
<accession>A0ABQ4J733</accession>
<evidence type="ECO:0000313" key="10">
    <source>
        <dbReference type="Proteomes" id="UP000653076"/>
    </source>
</evidence>
<dbReference type="InterPro" id="IPR011343">
    <property type="entry name" value="DeoC"/>
</dbReference>
<evidence type="ECO:0000256" key="1">
    <source>
        <dbReference type="ARBA" id="ARBA00004816"/>
    </source>
</evidence>
<dbReference type="PANTHER" id="PTHR10889">
    <property type="entry name" value="DEOXYRIBOSE-PHOSPHATE ALDOLASE"/>
    <property type="match status" value="1"/>
</dbReference>
<reference evidence="9 10" key="1">
    <citation type="submission" date="2021-01" db="EMBL/GenBank/DDBJ databases">
        <title>Whole genome shotgun sequence of Verrucosispora qiuiae NBRC 106684.</title>
        <authorList>
            <person name="Komaki H."/>
            <person name="Tamura T."/>
        </authorList>
    </citation>
    <scope>NUCLEOTIDE SEQUENCE [LARGE SCALE GENOMIC DNA]</scope>
    <source>
        <strain evidence="9 10">NBRC 106684</strain>
    </source>
</reference>
<sequence length="363" mass="37706">MTATATSARSDLSELGRSETALRAFLHGLPGVDQVGAEQRAAQLGTRSIKTTAKAQAIDLAIRMVDLTTLEGADTPGKVRALAAKALRPDPADPSCPHVGAVCVYPSMVPYAAEVLRATGPGRPSDGPGPGSATGRPSDGSEPAGGAAPTGLGGVHLASVATAFPSGQAPLEVKLADTRAAVEAGADEIDMVINRGAFLAGRYGEVYDEIVAIKDACGGADAGRQGRPRAHLKVILETGELATYDNVRRASWLAMLAGGDFIKTSTGKVPVAATLPVTLVMLEAVRDFRAATGRQVGVKPAGGIRTTKDAIKYLVMVNETVGPDWLDPDWFRFGASSLLNDLLMQRTKLKTGVYAGPDYFTLD</sequence>